<evidence type="ECO:0000256" key="10">
    <source>
        <dbReference type="ARBA" id="ARBA00023136"/>
    </source>
</evidence>
<comment type="similarity">
    <text evidence="2 11">Belongs to the UQCRQ/QCR8 family.</text>
</comment>
<gene>
    <name evidence="13" type="ORF">PISL3812_05485</name>
</gene>
<keyword evidence="8" id="KW-1133">Transmembrane helix</keyword>
<comment type="subunit">
    <text evidence="11">Component of the ubiquinol-cytochrome c oxidoreductase (cytochrome b-c1 complex, complex III, CIII), a multisubunit enzyme composed of 3 respiratory subunits cytochrome b, cytochrome c1 and Rieske protein, 2 core protein subunits, and additional low-molecular weight protein subunits. The complex exists as an obligatory dimer and forms supercomplexes (SCs) in the inner mitochondrial membrane with cytochrome c oxidase (complex IV, CIV).</text>
</comment>
<dbReference type="GO" id="GO:0006122">
    <property type="term" value="P:mitochondrial electron transport, ubiquinol to cytochrome c"/>
    <property type="evidence" value="ECO:0007669"/>
    <property type="project" value="UniProtKB-UniRule"/>
</dbReference>
<comment type="subcellular location">
    <subcellularLocation>
        <location evidence="1 11">Mitochondrion inner membrane</location>
        <topology evidence="1 11">Single-pass membrane protein</topology>
    </subcellularLocation>
</comment>
<dbReference type="Proteomes" id="UP000054383">
    <property type="component" value="Unassembled WGS sequence"/>
</dbReference>
<evidence type="ECO:0000256" key="7">
    <source>
        <dbReference type="ARBA" id="ARBA00022982"/>
    </source>
</evidence>
<evidence type="ECO:0000256" key="3">
    <source>
        <dbReference type="ARBA" id="ARBA00022448"/>
    </source>
</evidence>
<evidence type="ECO:0000256" key="5">
    <source>
        <dbReference type="ARBA" id="ARBA00022692"/>
    </source>
</evidence>
<evidence type="ECO:0000256" key="6">
    <source>
        <dbReference type="ARBA" id="ARBA00022792"/>
    </source>
</evidence>
<evidence type="ECO:0000313" key="13">
    <source>
        <dbReference type="EMBL" id="CRG88455.1"/>
    </source>
</evidence>
<evidence type="ECO:0000256" key="1">
    <source>
        <dbReference type="ARBA" id="ARBA00004434"/>
    </source>
</evidence>
<reference evidence="13 14" key="1">
    <citation type="submission" date="2015-04" db="EMBL/GenBank/DDBJ databases">
        <authorList>
            <person name="Syromyatnikov M.Y."/>
            <person name="Popov V.N."/>
        </authorList>
    </citation>
    <scope>NUCLEOTIDE SEQUENCE [LARGE SCALE GENOMIC DNA]</scope>
    <source>
        <strain evidence="13">WF-38-12</strain>
    </source>
</reference>
<evidence type="ECO:0000256" key="2">
    <source>
        <dbReference type="ARBA" id="ARBA00007668"/>
    </source>
</evidence>
<organism evidence="13 14">
    <name type="scientific">Talaromyces islandicus</name>
    <name type="common">Penicillium islandicum</name>
    <dbReference type="NCBI Taxonomy" id="28573"/>
    <lineage>
        <taxon>Eukaryota</taxon>
        <taxon>Fungi</taxon>
        <taxon>Dikarya</taxon>
        <taxon>Ascomycota</taxon>
        <taxon>Pezizomycotina</taxon>
        <taxon>Eurotiomycetes</taxon>
        <taxon>Eurotiomycetidae</taxon>
        <taxon>Eurotiales</taxon>
        <taxon>Trichocomaceae</taxon>
        <taxon>Talaromyces</taxon>
        <taxon>Talaromyces sect. Islandici</taxon>
    </lineage>
</organism>
<dbReference type="FunFam" id="1.20.5.210:FF:000001">
    <property type="entry name" value="Cytochrome b-c1 complex subunit 8"/>
    <property type="match status" value="1"/>
</dbReference>
<keyword evidence="14" id="KW-1185">Reference proteome</keyword>
<feature type="region of interest" description="Disordered" evidence="12">
    <location>
        <begin position="145"/>
        <end position="175"/>
    </location>
</feature>
<keyword evidence="10" id="KW-0472">Membrane</keyword>
<evidence type="ECO:0000256" key="12">
    <source>
        <dbReference type="SAM" id="MobiDB-lite"/>
    </source>
</evidence>
<dbReference type="InterPro" id="IPR004205">
    <property type="entry name" value="Cyt_bc1_su8"/>
</dbReference>
<dbReference type="AlphaFoldDB" id="A0A0U1LYP5"/>
<accession>A0A0U1LYP5</accession>
<keyword evidence="6 11" id="KW-0999">Mitochondrion inner membrane</keyword>
<keyword evidence="9 11" id="KW-0496">Mitochondrion</keyword>
<proteinExistence type="inferred from homology"/>
<dbReference type="EMBL" id="CVMT01000004">
    <property type="protein sequence ID" value="CRG88455.1"/>
    <property type="molecule type" value="Genomic_DNA"/>
</dbReference>
<evidence type="ECO:0000256" key="11">
    <source>
        <dbReference type="RuleBase" id="RU368118"/>
    </source>
</evidence>
<dbReference type="InterPro" id="IPR036642">
    <property type="entry name" value="Cyt_bc1_su8_sf"/>
</dbReference>
<dbReference type="STRING" id="28573.A0A0U1LYP5"/>
<keyword evidence="5" id="KW-0812">Transmembrane</keyword>
<dbReference type="PANTHER" id="PTHR12119:SF2">
    <property type="entry name" value="CYTOCHROME B-C1 COMPLEX SUBUNIT 8"/>
    <property type="match status" value="1"/>
</dbReference>
<protein>
    <recommendedName>
        <fullName evidence="11">Cytochrome b-c1 complex subunit 8</fullName>
    </recommendedName>
    <alternativeName>
        <fullName evidence="11">Complex III subunit 8</fullName>
    </alternativeName>
</protein>
<name>A0A0U1LYP5_TALIS</name>
<evidence type="ECO:0000256" key="8">
    <source>
        <dbReference type="ARBA" id="ARBA00022989"/>
    </source>
</evidence>
<keyword evidence="4 11" id="KW-0679">Respiratory chain</keyword>
<dbReference type="GO" id="GO:0005743">
    <property type="term" value="C:mitochondrial inner membrane"/>
    <property type="evidence" value="ECO:0007669"/>
    <property type="project" value="UniProtKB-SubCell"/>
</dbReference>
<evidence type="ECO:0000256" key="4">
    <source>
        <dbReference type="ARBA" id="ARBA00022660"/>
    </source>
</evidence>
<dbReference type="PANTHER" id="PTHR12119">
    <property type="entry name" value="UBIQUINOL-CYTOCHROME C REDUCTASE COMPLEX UBIQUINONE-BINDING PROTEIN QP-C"/>
    <property type="match status" value="1"/>
</dbReference>
<dbReference type="OrthoDB" id="6683853at2759"/>
<evidence type="ECO:0000313" key="14">
    <source>
        <dbReference type="Proteomes" id="UP000054383"/>
    </source>
</evidence>
<comment type="function">
    <text evidence="11">Component of the ubiquinol-cytochrome c oxidoreductase, a multisubunit transmembrane complex that is part of the mitochondrial electron transport chain which drives oxidative phosphorylation. The complex plays an important role in the uptake of multiple carbon sources present in different host niches.</text>
</comment>
<dbReference type="Gene3D" id="1.20.5.210">
    <property type="entry name" value="Cytochrome b-c1 complex subunit 8"/>
    <property type="match status" value="1"/>
</dbReference>
<evidence type="ECO:0000256" key="9">
    <source>
        <dbReference type="ARBA" id="ARBA00023128"/>
    </source>
</evidence>
<dbReference type="Pfam" id="PF02939">
    <property type="entry name" value="UcrQ"/>
    <property type="match status" value="1"/>
</dbReference>
<sequence length="302" mass="33467">MLARVRQETRQIVYQPCERPGLLWSWPETISPLQAPFSGRPEPVVCKSSSKTSSTPASLWLAVEIKEHIFTSGSGHLSVNILAELCRTVHISQGAFFNKAAVDDLAGVEEAVGQLRIVYVQADVDDIGSSAVVFPTANHHAKIVPRFPEPGESQRGNLCPSRDNNRPNPVSVLGRRDSATRSVAVSSVETHLRAPFVALPPIHSSTRTMGGGINFKHGSWAGVWGDGSYFPQKGITSYTLSPNRQRMFPHFWHTAVFNTFRRFRHQVLYVAPPFLIAYSLMDWATERNEYLNSKAGRAEASE</sequence>
<dbReference type="SUPFAM" id="SSF81508">
    <property type="entry name" value="Ubiquinone-binding protein QP-C of cytochrome bc1 complex (Ubiquinol-cytochrome c reductase)"/>
    <property type="match status" value="1"/>
</dbReference>
<keyword evidence="3 11" id="KW-0813">Transport</keyword>
<dbReference type="GO" id="GO:0045275">
    <property type="term" value="C:respiratory chain complex III"/>
    <property type="evidence" value="ECO:0007669"/>
    <property type="project" value="UniProtKB-UniRule"/>
</dbReference>
<keyword evidence="7 11" id="KW-0249">Electron transport</keyword>